<dbReference type="Proteomes" id="UP001153365">
    <property type="component" value="Unassembled WGS sequence"/>
</dbReference>
<evidence type="ECO:0000256" key="3">
    <source>
        <dbReference type="ARBA" id="ARBA00022729"/>
    </source>
</evidence>
<feature type="compositionally biased region" description="Polar residues" evidence="9">
    <location>
        <begin position="205"/>
        <end position="219"/>
    </location>
</feature>
<keyword evidence="5 10" id="KW-1133">Transmembrane helix</keyword>
<dbReference type="AlphaFoldDB" id="A0AAV0BGH5"/>
<dbReference type="EMBL" id="CALTRL010005790">
    <property type="protein sequence ID" value="CAH7686403.1"/>
    <property type="molecule type" value="Genomic_DNA"/>
</dbReference>
<dbReference type="PANTHER" id="PTHR12924:SF0">
    <property type="entry name" value="TRANSLOCON-ASSOCIATED PROTEIN SUBUNIT ALPHA"/>
    <property type="match status" value="1"/>
</dbReference>
<evidence type="ECO:0000256" key="1">
    <source>
        <dbReference type="ARBA" id="ARBA00004115"/>
    </source>
</evidence>
<evidence type="ECO:0000256" key="7">
    <source>
        <dbReference type="ARBA" id="ARBA00037565"/>
    </source>
</evidence>
<evidence type="ECO:0000256" key="11">
    <source>
        <dbReference type="SAM" id="SignalP"/>
    </source>
</evidence>
<proteinExistence type="inferred from homology"/>
<evidence type="ECO:0000256" key="5">
    <source>
        <dbReference type="ARBA" id="ARBA00022989"/>
    </source>
</evidence>
<evidence type="ECO:0000256" key="9">
    <source>
        <dbReference type="SAM" id="MobiDB-lite"/>
    </source>
</evidence>
<feature type="compositionally biased region" description="Low complexity" evidence="9">
    <location>
        <begin position="235"/>
        <end position="250"/>
    </location>
</feature>
<keyword evidence="2 10" id="KW-0812">Transmembrane</keyword>
<protein>
    <recommendedName>
        <fullName evidence="14">Signal sequence receptor subunit alpha</fullName>
    </recommendedName>
</protein>
<dbReference type="PANTHER" id="PTHR12924">
    <property type="entry name" value="TRANSLOCON-ASSOCIATED PROTEIN, ALPHA SUBUNIT"/>
    <property type="match status" value="1"/>
</dbReference>
<evidence type="ECO:0000256" key="4">
    <source>
        <dbReference type="ARBA" id="ARBA00022824"/>
    </source>
</evidence>
<evidence type="ECO:0000256" key="10">
    <source>
        <dbReference type="SAM" id="Phobius"/>
    </source>
</evidence>
<comment type="subcellular location">
    <subcellularLocation>
        <location evidence="1">Endoplasmic reticulum membrane</location>
        <topology evidence="1">Single-pass type I membrane protein</topology>
    </subcellularLocation>
</comment>
<comment type="function">
    <text evidence="7">Is probably involved in a pathway contributing to genomic integrity.</text>
</comment>
<comment type="caution">
    <text evidence="12">The sequence shown here is derived from an EMBL/GenBank/DDBJ whole genome shotgun (WGS) entry which is preliminary data.</text>
</comment>
<gene>
    <name evidence="12" type="ORF">PPACK8108_LOCUS21047</name>
</gene>
<evidence type="ECO:0000256" key="6">
    <source>
        <dbReference type="ARBA" id="ARBA00023136"/>
    </source>
</evidence>
<dbReference type="Pfam" id="PF03896">
    <property type="entry name" value="TRAP_alpha"/>
    <property type="match status" value="1"/>
</dbReference>
<dbReference type="GO" id="GO:0005789">
    <property type="term" value="C:endoplasmic reticulum membrane"/>
    <property type="evidence" value="ECO:0007669"/>
    <property type="project" value="UniProtKB-SubCell"/>
</dbReference>
<name>A0AAV0BGH5_PHAPC</name>
<feature type="signal peptide" evidence="11">
    <location>
        <begin position="1"/>
        <end position="23"/>
    </location>
</feature>
<feature type="chain" id="PRO_5043336792" description="Signal sequence receptor subunit alpha" evidence="11">
    <location>
        <begin position="24"/>
        <end position="258"/>
    </location>
</feature>
<accession>A0AAV0BGH5</accession>
<evidence type="ECO:0000313" key="12">
    <source>
        <dbReference type="EMBL" id="CAH7686403.1"/>
    </source>
</evidence>
<reference evidence="12" key="1">
    <citation type="submission" date="2022-06" db="EMBL/GenBank/DDBJ databases">
        <authorList>
            <consortium name="SYNGENTA / RWTH Aachen University"/>
        </authorList>
    </citation>
    <scope>NUCLEOTIDE SEQUENCE</scope>
</reference>
<sequence>MKLLKICGLRCMLILSGWISGWAVGTLEPESVEISASFPVENQFGVVFNGQSNKIILNVNNLGKHPIDDVMRIYQVWNEYREIGGKEKLIRKSNPTPSKRTLAPGSNPYKIPYFFNSEQREGDVKLKIWVEWGGPKGRKFQTVAYDSTVTIKEPPTRWFDPQLILLYIILGSGFGTVGYMVYVSYLKPHGTRAGSKLTKSKASTERLTTSVPKVNTPTGGQYEEEWIPAGHVQSSKKPAAESGEEASGNEGKPRRRKR</sequence>
<evidence type="ECO:0008006" key="14">
    <source>
        <dbReference type="Google" id="ProtNLM"/>
    </source>
</evidence>
<feature type="transmembrane region" description="Helical" evidence="10">
    <location>
        <begin position="164"/>
        <end position="186"/>
    </location>
</feature>
<dbReference type="InterPro" id="IPR005595">
    <property type="entry name" value="TRAP_alpha"/>
</dbReference>
<evidence type="ECO:0000256" key="2">
    <source>
        <dbReference type="ARBA" id="ARBA00022692"/>
    </source>
</evidence>
<keyword evidence="3 11" id="KW-0732">Signal</keyword>
<keyword evidence="4" id="KW-0256">Endoplasmic reticulum</keyword>
<evidence type="ECO:0000313" key="13">
    <source>
        <dbReference type="Proteomes" id="UP001153365"/>
    </source>
</evidence>
<keyword evidence="6 10" id="KW-0472">Membrane</keyword>
<organism evidence="12 13">
    <name type="scientific">Phakopsora pachyrhizi</name>
    <name type="common">Asian soybean rust disease fungus</name>
    <dbReference type="NCBI Taxonomy" id="170000"/>
    <lineage>
        <taxon>Eukaryota</taxon>
        <taxon>Fungi</taxon>
        <taxon>Dikarya</taxon>
        <taxon>Basidiomycota</taxon>
        <taxon>Pucciniomycotina</taxon>
        <taxon>Pucciniomycetes</taxon>
        <taxon>Pucciniales</taxon>
        <taxon>Phakopsoraceae</taxon>
        <taxon>Phakopsora</taxon>
    </lineage>
</organism>
<keyword evidence="13" id="KW-1185">Reference proteome</keyword>
<comment type="similarity">
    <text evidence="8">Belongs to the IRC22 family.</text>
</comment>
<feature type="region of interest" description="Disordered" evidence="9">
    <location>
        <begin position="191"/>
        <end position="258"/>
    </location>
</feature>
<evidence type="ECO:0000256" key="8">
    <source>
        <dbReference type="ARBA" id="ARBA00038311"/>
    </source>
</evidence>